<dbReference type="NCBIfam" id="TIGR03344">
    <property type="entry name" value="VI_effect_Hcp1"/>
    <property type="match status" value="1"/>
</dbReference>
<geneLocation type="plasmid" evidence="1">
    <name>pC131</name>
</geneLocation>
<dbReference type="InterPro" id="IPR052947">
    <property type="entry name" value="T6SS_Hcp1_domain"/>
</dbReference>
<dbReference type="InterPro" id="IPR008514">
    <property type="entry name" value="T6SS_Hcp"/>
</dbReference>
<gene>
    <name evidence="3" type="ORF">CHI95_24115</name>
    <name evidence="2" type="ORF">CHI95_25275</name>
    <name evidence="4" type="ORF">KOF27_21040</name>
    <name evidence="1" type="ORF">pC131_00026</name>
</gene>
<evidence type="ECO:0000313" key="4">
    <source>
        <dbReference type="EMBL" id="WHT95994.1"/>
    </source>
</evidence>
<accession>A0A1V0M788</accession>
<dbReference type="EMBL" id="CP123373">
    <property type="protein sequence ID" value="WHT95994.1"/>
    <property type="molecule type" value="Genomic_DNA"/>
</dbReference>
<protein>
    <submittedName>
        <fullName evidence="4">Hcp family type VI secretion system effector</fullName>
    </submittedName>
    <submittedName>
        <fullName evidence="2">Hcp1 family type VI secretion system effector</fullName>
    </submittedName>
    <submittedName>
        <fullName evidence="1">Type VI secretion system protein</fullName>
    </submittedName>
</protein>
<dbReference type="Proteomes" id="UP000682358">
    <property type="component" value="Plasmid p15628A_320"/>
</dbReference>
<dbReference type="SUPFAM" id="SSF141452">
    <property type="entry name" value="Hcp1-like"/>
    <property type="match status" value="1"/>
</dbReference>
<evidence type="ECO:0000313" key="5">
    <source>
        <dbReference type="Proteomes" id="UP000216001"/>
    </source>
</evidence>
<dbReference type="RefSeq" id="WP_048821772.1">
    <property type="nucleotide sequence ID" value="NZ_ABEXOC020000006.1"/>
</dbReference>
<geneLocation type="plasmid" evidence="4 6">
    <name>p15628A_320</name>
</geneLocation>
<evidence type="ECO:0000313" key="3">
    <source>
        <dbReference type="EMBL" id="OZS72020.1"/>
    </source>
</evidence>
<dbReference type="PANTHER" id="PTHR34319">
    <property type="entry name" value="MAJOR EXPORTED PROTEIN"/>
    <property type="match status" value="1"/>
</dbReference>
<dbReference type="Proteomes" id="UP000216001">
    <property type="component" value="Unassembled WGS sequence"/>
</dbReference>
<proteinExistence type="predicted"/>
<dbReference type="Gene3D" id="2.30.110.20">
    <property type="entry name" value="Hcp1-like"/>
    <property type="match status" value="1"/>
</dbReference>
<keyword evidence="1" id="KW-0614">Plasmid</keyword>
<dbReference type="EMBL" id="NOWC01000050">
    <property type="protein sequence ID" value="OZS72020.1"/>
    <property type="molecule type" value="Genomic_DNA"/>
</dbReference>
<evidence type="ECO:0000313" key="1">
    <source>
        <dbReference type="EMBL" id="ARD70756.1"/>
    </source>
</evidence>
<dbReference type="InterPro" id="IPR036624">
    <property type="entry name" value="Hcp1-lik_sf"/>
</dbReference>
<organism evidence="1">
    <name type="scientific">Providencia rettgeri</name>
    <dbReference type="NCBI Taxonomy" id="587"/>
    <lineage>
        <taxon>Bacteria</taxon>
        <taxon>Pseudomonadati</taxon>
        <taxon>Pseudomonadota</taxon>
        <taxon>Gammaproteobacteria</taxon>
        <taxon>Enterobacterales</taxon>
        <taxon>Morganellaceae</taxon>
        <taxon>Providencia</taxon>
    </lineage>
</organism>
<evidence type="ECO:0000313" key="6">
    <source>
        <dbReference type="Proteomes" id="UP000682358"/>
    </source>
</evidence>
<dbReference type="GeneID" id="79719089"/>
<reference evidence="2 5" key="2">
    <citation type="submission" date="2017-07" db="EMBL/GenBank/DDBJ databases">
        <title>blaIMP-27 on transferable plasmids in Proteus mirabilis and Providencia rettgeri.</title>
        <authorList>
            <person name="Potter R."/>
        </authorList>
    </citation>
    <scope>NUCLEOTIDE SEQUENCE [LARGE SCALE GENOMIC DNA]</scope>
    <source>
        <strain evidence="2 5">PR1</strain>
        <plasmid evidence="2">pPR1</plasmid>
    </source>
</reference>
<reference evidence="1" key="1">
    <citation type="submission" date="2016-08" db="EMBL/GenBank/DDBJ databases">
        <title>The complete plasmid sequence pC131 of Providencia rettgeri strain 30905.</title>
        <authorList>
            <person name="Dropa M."/>
            <person name="Ghiglione B."/>
            <person name="Matte M.H."/>
            <person name="Lincopan N."/>
            <person name="Cerdeira L."/>
        </authorList>
    </citation>
    <scope>NUCLEOTIDE SEQUENCE</scope>
    <source>
        <strain evidence="1">30905</strain>
        <plasmid evidence="1">pC131</plasmid>
    </source>
</reference>
<geneLocation type="plasmid" evidence="2">
    <name>pPR1</name>
</geneLocation>
<dbReference type="EMBL" id="KX774387">
    <property type="protein sequence ID" value="ARD70756.1"/>
    <property type="molecule type" value="Genomic_DNA"/>
</dbReference>
<dbReference type="Pfam" id="PF05638">
    <property type="entry name" value="T6SS_HCP"/>
    <property type="match status" value="1"/>
</dbReference>
<evidence type="ECO:0000313" key="2">
    <source>
        <dbReference type="EMBL" id="OZS71891.1"/>
    </source>
</evidence>
<name>A0A1V0M788_PRORE</name>
<dbReference type="EMBL" id="NOWC01000095">
    <property type="protein sequence ID" value="OZS71891.1"/>
    <property type="molecule type" value="Genomic_DNA"/>
</dbReference>
<dbReference type="PANTHER" id="PTHR34319:SF7">
    <property type="entry name" value="HNH ENDONUCLEASE DOMAIN-CONTAINING PROTEIN"/>
    <property type="match status" value="1"/>
</dbReference>
<dbReference type="AlphaFoldDB" id="A0A1V0M788"/>
<reference evidence="4" key="3">
    <citation type="submission" date="2023-04" db="EMBL/GenBank/DDBJ databases">
        <title>Co-integrate Col3M blaNDM-1-harbouring plasmids in clinical Providencia rettgeri isolates from Argentina.</title>
        <authorList>
            <person name="de Belder D."/>
            <person name="Martino F."/>
            <person name="Tijet N."/>
            <person name="Melano R.G."/>
            <person name="Faccone D."/>
            <person name="de Mendieta J.M."/>
            <person name="Rapoport M."/>
            <person name="Albornoz E."/>
            <person name="Petroni A."/>
            <person name="Tuduri E."/>
            <person name="Derdoy L."/>
            <person name="Cogut S."/>
            <person name="Errecalde L."/>
            <person name="Pasteran F."/>
            <person name="Corso A."/>
            <person name="Gomez S.A."/>
        </authorList>
    </citation>
    <scope>NUCLEOTIDE SEQUENCE</scope>
    <source>
        <strain evidence="4">PreM15628</strain>
        <plasmid evidence="4">p15628A_320</plasmid>
    </source>
</reference>
<sequence length="159" mass="17893">MSEMIYLTLKGNKQGLISAGCSSYDSIGNKYQDGHKDQILVYSTTYDLARKQNVSHAPFILIKADDKSSPLLLTAMSNNEILECLFEYYRVDKSGVMIPYKKILLTKASIIRLTNESPNSLTENEMQPFEKVSIIYESITCTHNTANTSGYSIRNESVM</sequence>